<feature type="transmembrane region" description="Helical" evidence="2">
    <location>
        <begin position="192"/>
        <end position="209"/>
    </location>
</feature>
<evidence type="ECO:0000313" key="3">
    <source>
        <dbReference type="EMBL" id="ATZ57785.1"/>
    </source>
</evidence>
<keyword evidence="2" id="KW-1133">Transmembrane helix</keyword>
<sequence>MCRGIVARTQECWSHHVIEWASGYLSVPMDTYAPRSTEYARDTERILLPVHPLLRDSCWVTHAAGWVEGRGNEHGTRVKVIGCISLVNDLSTRIEPSLGSICTEKHKTRQKRIMDSPPPPPPLPPFAARGPSPTLFGRSSNFFALESQEASDGAKEQGPRSTITGPSHAFLSHPISSHSHAQLTLRRSTFSFGFRVAFPVVVVVVVVVLS</sequence>
<keyword evidence="4" id="KW-1185">Reference proteome</keyword>
<evidence type="ECO:0000256" key="2">
    <source>
        <dbReference type="SAM" id="Phobius"/>
    </source>
</evidence>
<reference evidence="3 4" key="3">
    <citation type="journal article" date="2017" name="Mol. Plant Pathol.">
        <title>A gapless genome sequence of the fungus Botrytis cinerea.</title>
        <authorList>
            <person name="Van Kan J.A."/>
            <person name="Stassen J.H."/>
            <person name="Mosbach A."/>
            <person name="Van Der Lee T.A."/>
            <person name="Faino L."/>
            <person name="Farmer A.D."/>
            <person name="Papasotiriou D.G."/>
            <person name="Zhou S."/>
            <person name="Seidl M.F."/>
            <person name="Cottam E."/>
            <person name="Edel D."/>
            <person name="Hahn M."/>
            <person name="Schwartz D.C."/>
            <person name="Dietrich R.A."/>
            <person name="Widdison S."/>
            <person name="Scalliet G."/>
        </authorList>
    </citation>
    <scope>NUCLEOTIDE SEQUENCE [LARGE SCALE GENOMIC DNA]</scope>
    <source>
        <strain evidence="3 4">B05.10</strain>
    </source>
</reference>
<dbReference type="Proteomes" id="UP000001798">
    <property type="component" value="Chromosome 15"/>
</dbReference>
<organism evidence="3 4">
    <name type="scientific">Botryotinia fuckeliana (strain B05.10)</name>
    <name type="common">Noble rot fungus</name>
    <name type="synonym">Botrytis cinerea</name>
    <dbReference type="NCBI Taxonomy" id="332648"/>
    <lineage>
        <taxon>Eukaryota</taxon>
        <taxon>Fungi</taxon>
        <taxon>Dikarya</taxon>
        <taxon>Ascomycota</taxon>
        <taxon>Pezizomycotina</taxon>
        <taxon>Leotiomycetes</taxon>
        <taxon>Helotiales</taxon>
        <taxon>Sclerotiniaceae</taxon>
        <taxon>Botrytis</taxon>
    </lineage>
</organism>
<dbReference type="EMBL" id="CP009819">
    <property type="protein sequence ID" value="ATZ57785.1"/>
    <property type="molecule type" value="Genomic_DNA"/>
</dbReference>
<keyword evidence="2" id="KW-0472">Membrane</keyword>
<evidence type="ECO:0000256" key="1">
    <source>
        <dbReference type="SAM" id="MobiDB-lite"/>
    </source>
</evidence>
<name>A0A384K4M8_BOTFB</name>
<feature type="region of interest" description="Disordered" evidence="1">
    <location>
        <begin position="147"/>
        <end position="171"/>
    </location>
</feature>
<reference evidence="3 4" key="2">
    <citation type="journal article" date="2012" name="Eukaryot. Cell">
        <title>Genome update of Botrytis cinerea strains B05.10 and T4.</title>
        <authorList>
            <person name="Staats M."/>
            <person name="van Kan J.A."/>
        </authorList>
    </citation>
    <scope>NUCLEOTIDE SEQUENCE [LARGE SCALE GENOMIC DNA]</scope>
    <source>
        <strain evidence="3 4">B05.10</strain>
    </source>
</reference>
<accession>A0A384K4M8</accession>
<reference evidence="3 4" key="1">
    <citation type="journal article" date="2011" name="PLoS Genet.">
        <title>Genomic analysis of the necrotrophic fungal pathogens Sclerotinia sclerotiorum and Botrytis cinerea.</title>
        <authorList>
            <person name="Amselem J."/>
            <person name="Cuomo C.A."/>
            <person name="van Kan J.A."/>
            <person name="Viaud M."/>
            <person name="Benito E.P."/>
            <person name="Couloux A."/>
            <person name="Coutinho P.M."/>
            <person name="de Vries R.P."/>
            <person name="Dyer P.S."/>
            <person name="Fillinger S."/>
            <person name="Fournier E."/>
            <person name="Gout L."/>
            <person name="Hahn M."/>
            <person name="Kohn L."/>
            <person name="Lapalu N."/>
            <person name="Plummer K.M."/>
            <person name="Pradier J.M."/>
            <person name="Quevillon E."/>
            <person name="Sharon A."/>
            <person name="Simon A."/>
            <person name="ten Have A."/>
            <person name="Tudzynski B."/>
            <person name="Tudzynski P."/>
            <person name="Wincker P."/>
            <person name="Andrew M."/>
            <person name="Anthouard V."/>
            <person name="Beever R.E."/>
            <person name="Beffa R."/>
            <person name="Benoit I."/>
            <person name="Bouzid O."/>
            <person name="Brault B."/>
            <person name="Chen Z."/>
            <person name="Choquer M."/>
            <person name="Collemare J."/>
            <person name="Cotton P."/>
            <person name="Danchin E.G."/>
            <person name="Da Silva C."/>
            <person name="Gautier A."/>
            <person name="Giraud C."/>
            <person name="Giraud T."/>
            <person name="Gonzalez C."/>
            <person name="Grossetete S."/>
            <person name="Guldener U."/>
            <person name="Henrissat B."/>
            <person name="Howlett B.J."/>
            <person name="Kodira C."/>
            <person name="Kretschmer M."/>
            <person name="Lappartient A."/>
            <person name="Leroch M."/>
            <person name="Levis C."/>
            <person name="Mauceli E."/>
            <person name="Neuveglise C."/>
            <person name="Oeser B."/>
            <person name="Pearson M."/>
            <person name="Poulain J."/>
            <person name="Poussereau N."/>
            <person name="Quesneville H."/>
            <person name="Rascle C."/>
            <person name="Schumacher J."/>
            <person name="Segurens B."/>
            <person name="Sexton A."/>
            <person name="Silva E."/>
            <person name="Sirven C."/>
            <person name="Soanes D.M."/>
            <person name="Talbot N.J."/>
            <person name="Templeton M."/>
            <person name="Yandava C."/>
            <person name="Yarden O."/>
            <person name="Zeng Q."/>
            <person name="Rollins J.A."/>
            <person name="Lebrun M.H."/>
            <person name="Dickman M."/>
        </authorList>
    </citation>
    <scope>NUCLEOTIDE SEQUENCE [LARGE SCALE GENOMIC DNA]</scope>
    <source>
        <strain evidence="3 4">B05.10</strain>
    </source>
</reference>
<gene>
    <name evidence="3" type="ORF">BCIN_15g03180</name>
</gene>
<proteinExistence type="predicted"/>
<dbReference type="VEuPathDB" id="FungiDB:Bcin15g03180"/>
<dbReference type="AlphaFoldDB" id="A0A384K4M8"/>
<protein>
    <submittedName>
        <fullName evidence="3">Uncharacterized protein</fullName>
    </submittedName>
</protein>
<evidence type="ECO:0000313" key="4">
    <source>
        <dbReference type="Proteomes" id="UP000001798"/>
    </source>
</evidence>
<keyword evidence="2" id="KW-0812">Transmembrane</keyword>
<dbReference type="GeneID" id="36394932"/>
<dbReference type="RefSeq" id="XP_024553356.1">
    <property type="nucleotide sequence ID" value="XM_024697540.1"/>
</dbReference>
<dbReference type="KEGG" id="bfu:BCIN_15g03180"/>